<name>A0ACC1X1V6_MELAZ</name>
<evidence type="ECO:0000313" key="2">
    <source>
        <dbReference type="Proteomes" id="UP001164539"/>
    </source>
</evidence>
<organism evidence="1 2">
    <name type="scientific">Melia azedarach</name>
    <name type="common">Chinaberry tree</name>
    <dbReference type="NCBI Taxonomy" id="155640"/>
    <lineage>
        <taxon>Eukaryota</taxon>
        <taxon>Viridiplantae</taxon>
        <taxon>Streptophyta</taxon>
        <taxon>Embryophyta</taxon>
        <taxon>Tracheophyta</taxon>
        <taxon>Spermatophyta</taxon>
        <taxon>Magnoliopsida</taxon>
        <taxon>eudicotyledons</taxon>
        <taxon>Gunneridae</taxon>
        <taxon>Pentapetalae</taxon>
        <taxon>rosids</taxon>
        <taxon>malvids</taxon>
        <taxon>Sapindales</taxon>
        <taxon>Meliaceae</taxon>
        <taxon>Melia</taxon>
    </lineage>
</organism>
<dbReference type="Proteomes" id="UP001164539">
    <property type="component" value="Chromosome 12"/>
</dbReference>
<protein>
    <submittedName>
        <fullName evidence="1">Uncharacterized protein</fullName>
    </submittedName>
</protein>
<keyword evidence="2" id="KW-1185">Reference proteome</keyword>
<accession>A0ACC1X1V6</accession>
<comment type="caution">
    <text evidence="1">The sequence shown here is derived from an EMBL/GenBank/DDBJ whole genome shotgun (WGS) entry which is preliminary data.</text>
</comment>
<dbReference type="EMBL" id="CM051405">
    <property type="protein sequence ID" value="KAJ4705440.1"/>
    <property type="molecule type" value="Genomic_DNA"/>
</dbReference>
<gene>
    <name evidence="1" type="ORF">OWV82_022213</name>
</gene>
<proteinExistence type="predicted"/>
<evidence type="ECO:0000313" key="1">
    <source>
        <dbReference type="EMBL" id="KAJ4705440.1"/>
    </source>
</evidence>
<feature type="non-terminal residue" evidence="1">
    <location>
        <position position="1"/>
    </location>
</feature>
<sequence length="104" mass="11954">CAIKQTSPRDIPTWPSKSSHTRHVCKLNFKLSTKFAFEKVEKRSHNFSFSRSTNCLLLFSSLEIQNSESSMGLRIVYGVVFLSFSCACFKLLHLFLHPVFYLTS</sequence>
<reference evidence="1 2" key="1">
    <citation type="journal article" date="2023" name="Science">
        <title>Complex scaffold remodeling in plant triterpene biosynthesis.</title>
        <authorList>
            <person name="De La Pena R."/>
            <person name="Hodgson H."/>
            <person name="Liu J.C."/>
            <person name="Stephenson M.J."/>
            <person name="Martin A.C."/>
            <person name="Owen C."/>
            <person name="Harkess A."/>
            <person name="Leebens-Mack J."/>
            <person name="Jimenez L.E."/>
            <person name="Osbourn A."/>
            <person name="Sattely E.S."/>
        </authorList>
    </citation>
    <scope>NUCLEOTIDE SEQUENCE [LARGE SCALE GENOMIC DNA]</scope>
    <source>
        <strain evidence="2">cv. JPN11</strain>
        <tissue evidence="1">Leaf</tissue>
    </source>
</reference>